<feature type="domain" description="Obg" evidence="4">
    <location>
        <begin position="1"/>
        <end position="125"/>
    </location>
</feature>
<dbReference type="SUPFAM" id="SSF52540">
    <property type="entry name" value="P-loop containing nucleoside triphosphate hydrolases"/>
    <property type="match status" value="1"/>
</dbReference>
<protein>
    <recommendedName>
        <fullName evidence="7">GTP-binding protein 10</fullName>
    </recommendedName>
</protein>
<dbReference type="InterPro" id="IPR006073">
    <property type="entry name" value="GTP-bd"/>
</dbReference>
<comment type="caution">
    <text evidence="5">The sequence shown here is derived from an EMBL/GenBank/DDBJ whole genome shotgun (WGS) entry which is preliminary data.</text>
</comment>
<reference evidence="5" key="1">
    <citation type="journal article" date="2023" name="Insect Mol. Biol.">
        <title>Genome sequencing provides insights into the evolution of gene families encoding plant cell wall-degrading enzymes in longhorned beetles.</title>
        <authorList>
            <person name="Shin N.R."/>
            <person name="Okamura Y."/>
            <person name="Kirsch R."/>
            <person name="Pauchet Y."/>
        </authorList>
    </citation>
    <scope>NUCLEOTIDE SEQUENCE</scope>
    <source>
        <strain evidence="5">RBIC_L_NR</strain>
    </source>
</reference>
<evidence type="ECO:0000313" key="5">
    <source>
        <dbReference type="EMBL" id="KAJ8926742.1"/>
    </source>
</evidence>
<evidence type="ECO:0000313" key="6">
    <source>
        <dbReference type="Proteomes" id="UP001162156"/>
    </source>
</evidence>
<dbReference type="CDD" id="cd01898">
    <property type="entry name" value="Obg"/>
    <property type="match status" value="1"/>
</dbReference>
<proteinExistence type="predicted"/>
<dbReference type="GO" id="GO:0042254">
    <property type="term" value="P:ribosome biogenesis"/>
    <property type="evidence" value="ECO:0007669"/>
    <property type="project" value="UniProtKB-UniRule"/>
</dbReference>
<dbReference type="InterPro" id="IPR036726">
    <property type="entry name" value="GTP1_OBG_dom_sf"/>
</dbReference>
<dbReference type="GO" id="GO:0005739">
    <property type="term" value="C:mitochondrion"/>
    <property type="evidence" value="ECO:0007669"/>
    <property type="project" value="TreeGrafter"/>
</dbReference>
<dbReference type="PROSITE" id="PS51710">
    <property type="entry name" value="G_OBG"/>
    <property type="match status" value="1"/>
</dbReference>
<accession>A0AAV8WKZ1</accession>
<organism evidence="5 6">
    <name type="scientific">Rhamnusium bicolor</name>
    <dbReference type="NCBI Taxonomy" id="1586634"/>
    <lineage>
        <taxon>Eukaryota</taxon>
        <taxon>Metazoa</taxon>
        <taxon>Ecdysozoa</taxon>
        <taxon>Arthropoda</taxon>
        <taxon>Hexapoda</taxon>
        <taxon>Insecta</taxon>
        <taxon>Pterygota</taxon>
        <taxon>Neoptera</taxon>
        <taxon>Endopterygota</taxon>
        <taxon>Coleoptera</taxon>
        <taxon>Polyphaga</taxon>
        <taxon>Cucujiformia</taxon>
        <taxon>Chrysomeloidea</taxon>
        <taxon>Cerambycidae</taxon>
        <taxon>Lepturinae</taxon>
        <taxon>Rhagiini</taxon>
        <taxon>Rhamnusium</taxon>
    </lineage>
</organism>
<dbReference type="PANTHER" id="PTHR11702">
    <property type="entry name" value="DEVELOPMENTALLY REGULATED GTP-BINDING PROTEIN-RELATED"/>
    <property type="match status" value="1"/>
</dbReference>
<keyword evidence="6" id="KW-1185">Reference proteome</keyword>
<dbReference type="GO" id="GO:0003924">
    <property type="term" value="F:GTPase activity"/>
    <property type="evidence" value="ECO:0007669"/>
    <property type="project" value="InterPro"/>
</dbReference>
<sequence>MVQLKSLLFAKVSRKYLRTGFRDSLRIYIQGGAGGNGLPKSKYYIAKNGRHASHNFILGLPGEDLKFEVPVGVCLYSNLGKKLGELNKESEELIIAKGGTGGHSHNGFLGTKGQSVPVKLDLKLIADIGLVGFPNAGKSTLLKAISDAKPKIASYPFTTIRPNVGILMYKDLRQISMADLPGLIEGAHANKGMGHKFLKHVERTKLLLMIVDINGFRLSPQYPHRSCLETIMLLTKVITSRTRNVQ</sequence>
<dbReference type="PANTHER" id="PTHR11702:SF43">
    <property type="entry name" value="GTP-BINDING PROTEIN 10"/>
    <property type="match status" value="1"/>
</dbReference>
<evidence type="ECO:0008006" key="7">
    <source>
        <dbReference type="Google" id="ProtNLM"/>
    </source>
</evidence>
<evidence type="ECO:0000256" key="1">
    <source>
        <dbReference type="ARBA" id="ARBA00022741"/>
    </source>
</evidence>
<evidence type="ECO:0000256" key="2">
    <source>
        <dbReference type="ARBA" id="ARBA00023134"/>
    </source>
</evidence>
<evidence type="ECO:0000259" key="4">
    <source>
        <dbReference type="PROSITE" id="PS51883"/>
    </source>
</evidence>
<gene>
    <name evidence="5" type="ORF">NQ314_020859</name>
</gene>
<keyword evidence="2" id="KW-0342">GTP-binding</keyword>
<dbReference type="SUPFAM" id="SSF82051">
    <property type="entry name" value="Obg GTP-binding protein N-terminal domain"/>
    <property type="match status" value="1"/>
</dbReference>
<dbReference type="PRINTS" id="PR00326">
    <property type="entry name" value="GTP1OBG"/>
</dbReference>
<dbReference type="EMBL" id="JANEYF010005793">
    <property type="protein sequence ID" value="KAJ8926742.1"/>
    <property type="molecule type" value="Genomic_DNA"/>
</dbReference>
<dbReference type="InterPro" id="IPR045086">
    <property type="entry name" value="OBG_GTPase"/>
</dbReference>
<dbReference type="InterPro" id="IPR027417">
    <property type="entry name" value="P-loop_NTPase"/>
</dbReference>
<dbReference type="GO" id="GO:0005525">
    <property type="term" value="F:GTP binding"/>
    <property type="evidence" value="ECO:0007669"/>
    <property type="project" value="UniProtKB-KW"/>
</dbReference>
<dbReference type="Pfam" id="PF01018">
    <property type="entry name" value="GTP1_OBG"/>
    <property type="match status" value="1"/>
</dbReference>
<dbReference type="AlphaFoldDB" id="A0AAV8WKZ1"/>
<feature type="domain" description="OBG-type G" evidence="3">
    <location>
        <begin position="126"/>
        <end position="246"/>
    </location>
</feature>
<name>A0AAV8WKZ1_9CUCU</name>
<dbReference type="Proteomes" id="UP001162156">
    <property type="component" value="Unassembled WGS sequence"/>
</dbReference>
<dbReference type="PROSITE" id="PS51883">
    <property type="entry name" value="OBG"/>
    <property type="match status" value="1"/>
</dbReference>
<dbReference type="Gene3D" id="2.70.210.12">
    <property type="entry name" value="GTP1/OBG domain"/>
    <property type="match status" value="1"/>
</dbReference>
<evidence type="ECO:0000259" key="3">
    <source>
        <dbReference type="PROSITE" id="PS51710"/>
    </source>
</evidence>
<keyword evidence="1" id="KW-0547">Nucleotide-binding</keyword>
<dbReference type="Pfam" id="PF01926">
    <property type="entry name" value="MMR_HSR1"/>
    <property type="match status" value="1"/>
</dbReference>
<dbReference type="InterPro" id="IPR031167">
    <property type="entry name" value="G_OBG"/>
</dbReference>
<dbReference type="InterPro" id="IPR006169">
    <property type="entry name" value="GTP1_OBG_dom"/>
</dbReference>
<dbReference type="Gene3D" id="3.40.50.300">
    <property type="entry name" value="P-loop containing nucleotide triphosphate hydrolases"/>
    <property type="match status" value="1"/>
</dbReference>